<dbReference type="EMBL" id="JACHCC010000001">
    <property type="protein sequence ID" value="MBB6498191.1"/>
    <property type="molecule type" value="Genomic_DNA"/>
</dbReference>
<accession>A0A7X0J204</accession>
<dbReference type="PANTHER" id="PTHR48111:SF69">
    <property type="entry name" value="RESPONSE REGULATOR RECEIVER"/>
    <property type="match status" value="1"/>
</dbReference>
<evidence type="ECO:0000256" key="1">
    <source>
        <dbReference type="ARBA" id="ARBA00023125"/>
    </source>
</evidence>
<dbReference type="SMART" id="SM00448">
    <property type="entry name" value="REC"/>
    <property type="match status" value="1"/>
</dbReference>
<evidence type="ECO:0000259" key="3">
    <source>
        <dbReference type="PROSITE" id="PS50110"/>
    </source>
</evidence>
<dbReference type="Gene3D" id="2.40.50.1020">
    <property type="entry name" value="LytTr DNA-binding domain"/>
    <property type="match status" value="1"/>
</dbReference>
<dbReference type="Gene3D" id="3.40.50.2300">
    <property type="match status" value="1"/>
</dbReference>
<dbReference type="PANTHER" id="PTHR48111">
    <property type="entry name" value="REGULATOR OF RPOS"/>
    <property type="match status" value="1"/>
</dbReference>
<dbReference type="GO" id="GO:0006355">
    <property type="term" value="P:regulation of DNA-templated transcription"/>
    <property type="evidence" value="ECO:0007669"/>
    <property type="project" value="TreeGrafter"/>
</dbReference>
<dbReference type="InterPro" id="IPR039420">
    <property type="entry name" value="WalR-like"/>
</dbReference>
<feature type="modified residue" description="4-aspartylphosphate" evidence="2">
    <location>
        <position position="55"/>
    </location>
</feature>
<dbReference type="InterPro" id="IPR011006">
    <property type="entry name" value="CheY-like_superfamily"/>
</dbReference>
<dbReference type="InterPro" id="IPR007492">
    <property type="entry name" value="LytTR_DNA-bd_dom"/>
</dbReference>
<dbReference type="InterPro" id="IPR001789">
    <property type="entry name" value="Sig_transdc_resp-reg_receiver"/>
</dbReference>
<dbReference type="SMART" id="SM00850">
    <property type="entry name" value="LytTR"/>
    <property type="match status" value="1"/>
</dbReference>
<dbReference type="Pfam" id="PF00072">
    <property type="entry name" value="Response_reg"/>
    <property type="match status" value="1"/>
</dbReference>
<dbReference type="PROSITE" id="PS50110">
    <property type="entry name" value="RESPONSE_REGULATORY"/>
    <property type="match status" value="1"/>
</dbReference>
<dbReference type="SUPFAM" id="SSF52172">
    <property type="entry name" value="CheY-like"/>
    <property type="match status" value="1"/>
</dbReference>
<evidence type="ECO:0000313" key="4">
    <source>
        <dbReference type="EMBL" id="MBB6498191.1"/>
    </source>
</evidence>
<dbReference type="GO" id="GO:0005829">
    <property type="term" value="C:cytosol"/>
    <property type="evidence" value="ECO:0007669"/>
    <property type="project" value="TreeGrafter"/>
</dbReference>
<dbReference type="AlphaFoldDB" id="A0A7X0J204"/>
<gene>
    <name evidence="4" type="ORF">HDF25_000315</name>
</gene>
<dbReference type="GO" id="GO:0000156">
    <property type="term" value="F:phosphorelay response regulator activity"/>
    <property type="evidence" value="ECO:0007669"/>
    <property type="project" value="TreeGrafter"/>
</dbReference>
<evidence type="ECO:0000256" key="2">
    <source>
        <dbReference type="PROSITE-ProRule" id="PRU00169"/>
    </source>
</evidence>
<dbReference type="RefSeq" id="WP_184622075.1">
    <property type="nucleotide sequence ID" value="NZ_JACHCC010000001.1"/>
</dbReference>
<protein>
    <submittedName>
        <fullName evidence="4">DNA-binding LytR/AlgR family response regulator</fullName>
    </submittedName>
</protein>
<name>A0A7X0J204_9SPHI</name>
<feature type="domain" description="Response regulatory" evidence="3">
    <location>
        <begin position="2"/>
        <end position="115"/>
    </location>
</feature>
<reference evidence="4 5" key="1">
    <citation type="submission" date="2020-08" db="EMBL/GenBank/DDBJ databases">
        <title>Genomic Encyclopedia of Type Strains, Phase IV (KMG-V): Genome sequencing to study the core and pangenomes of soil and plant-associated prokaryotes.</title>
        <authorList>
            <person name="Whitman W."/>
        </authorList>
    </citation>
    <scope>NUCLEOTIDE SEQUENCE [LARGE SCALE GENOMIC DNA]</scope>
    <source>
        <strain evidence="4 5">M2T3</strain>
    </source>
</reference>
<evidence type="ECO:0000313" key="5">
    <source>
        <dbReference type="Proteomes" id="UP000521017"/>
    </source>
</evidence>
<organism evidence="4 5">
    <name type="scientific">Pedobacter cryoconitis</name>
    <dbReference type="NCBI Taxonomy" id="188932"/>
    <lineage>
        <taxon>Bacteria</taxon>
        <taxon>Pseudomonadati</taxon>
        <taxon>Bacteroidota</taxon>
        <taxon>Sphingobacteriia</taxon>
        <taxon>Sphingobacteriales</taxon>
        <taxon>Sphingobacteriaceae</taxon>
        <taxon>Pedobacter</taxon>
    </lineage>
</organism>
<dbReference type="Pfam" id="PF04397">
    <property type="entry name" value="LytTR"/>
    <property type="match status" value="1"/>
</dbReference>
<proteinExistence type="predicted"/>
<comment type="caution">
    <text evidence="4">The sequence shown here is derived from an EMBL/GenBank/DDBJ whole genome shotgun (WGS) entry which is preliminary data.</text>
</comment>
<dbReference type="GO" id="GO:0032993">
    <property type="term" value="C:protein-DNA complex"/>
    <property type="evidence" value="ECO:0007669"/>
    <property type="project" value="TreeGrafter"/>
</dbReference>
<dbReference type="GO" id="GO:0000976">
    <property type="term" value="F:transcription cis-regulatory region binding"/>
    <property type="evidence" value="ECO:0007669"/>
    <property type="project" value="TreeGrafter"/>
</dbReference>
<sequence>MNIVIIEDEQVVADDLELSITQLVHEPVSIIQLYSVKEAITYFKGGFEADLIFSDIQLGDGLSFEIFIAVPISTPVIFCTAYDEYALDAFKANGIDYILKPFTLQILEGALQRYNQLKKQFSNDQAQQYSSLMKILAAHETQHAASLLVYHQDKIIPVKVEDIALIYLANEVVHVLTFPGKIFYPNKNLDELEKLVGSSFFRANRQYLICRSAIIDVSNFFSRKLLVNLSISFGDKVIVSKGKAPQFLSWLTKASAN</sequence>
<keyword evidence="1 4" id="KW-0238">DNA-binding</keyword>
<dbReference type="Proteomes" id="UP000521017">
    <property type="component" value="Unassembled WGS sequence"/>
</dbReference>
<keyword evidence="2" id="KW-0597">Phosphoprotein</keyword>